<sequence>MSSHIFSDAKFSLTPDQFEQFNLKLQIRKFDHCWIQDGMMLEVLVKMAVLFKNIAPEVERAKYSLGEQNKKAPIPYLRKQMPYEQQVDQLENFHLPLRDQMLL</sequence>
<evidence type="ECO:0000313" key="1">
    <source>
        <dbReference type="EMBL" id="KAH0740767.1"/>
    </source>
</evidence>
<evidence type="ECO:0000313" key="2">
    <source>
        <dbReference type="Proteomes" id="UP000826656"/>
    </source>
</evidence>
<dbReference type="Gene3D" id="1.10.287.1060">
    <property type="entry name" value="ESAT-6-like"/>
    <property type="match status" value="1"/>
</dbReference>
<keyword evidence="2" id="KW-1185">Reference proteome</keyword>
<dbReference type="PANTHER" id="PTHR22761:SF53">
    <property type="entry name" value="VACUOLAR PROTEIN SORTING-ASSOCIATED PROTEIN 32 HOMOLOG 2-LIKE"/>
    <property type="match status" value="1"/>
</dbReference>
<organism evidence="1 2">
    <name type="scientific">Solanum tuberosum</name>
    <name type="common">Potato</name>
    <dbReference type="NCBI Taxonomy" id="4113"/>
    <lineage>
        <taxon>Eukaryota</taxon>
        <taxon>Viridiplantae</taxon>
        <taxon>Streptophyta</taxon>
        <taxon>Embryophyta</taxon>
        <taxon>Tracheophyta</taxon>
        <taxon>Spermatophyta</taxon>
        <taxon>Magnoliopsida</taxon>
        <taxon>eudicotyledons</taxon>
        <taxon>Gunneridae</taxon>
        <taxon>Pentapetalae</taxon>
        <taxon>asterids</taxon>
        <taxon>lamiids</taxon>
        <taxon>Solanales</taxon>
        <taxon>Solanaceae</taxon>
        <taxon>Solanoideae</taxon>
        <taxon>Solaneae</taxon>
        <taxon>Solanum</taxon>
    </lineage>
</organism>
<dbReference type="InterPro" id="IPR005024">
    <property type="entry name" value="Snf7_fam"/>
</dbReference>
<comment type="caution">
    <text evidence="1">The sequence shown here is derived from an EMBL/GenBank/DDBJ whole genome shotgun (WGS) entry which is preliminary data.</text>
</comment>
<accession>A0ABQ7U1F4</accession>
<dbReference type="Proteomes" id="UP000826656">
    <property type="component" value="Unassembled WGS sequence"/>
</dbReference>
<gene>
    <name evidence="1" type="ORF">KY290_033810</name>
</gene>
<dbReference type="PANTHER" id="PTHR22761">
    <property type="entry name" value="CHARGED MULTIVESICULAR BODY PROTEIN"/>
    <property type="match status" value="1"/>
</dbReference>
<name>A0ABQ7U1F4_SOLTU</name>
<dbReference type="EMBL" id="JAIVGD010000026">
    <property type="protein sequence ID" value="KAH0740767.1"/>
    <property type="molecule type" value="Genomic_DNA"/>
</dbReference>
<protein>
    <submittedName>
        <fullName evidence="1">Uncharacterized protein</fullName>
    </submittedName>
</protein>
<reference evidence="1 2" key="1">
    <citation type="journal article" date="2021" name="bioRxiv">
        <title>Chromosome-scale and haplotype-resolved genome assembly of a tetraploid potato cultivar.</title>
        <authorList>
            <person name="Sun H."/>
            <person name="Jiao W.-B."/>
            <person name="Krause K."/>
            <person name="Campoy J.A."/>
            <person name="Goel M."/>
            <person name="Folz-Donahue K."/>
            <person name="Kukat C."/>
            <person name="Huettel B."/>
            <person name="Schneeberger K."/>
        </authorList>
    </citation>
    <scope>NUCLEOTIDE SEQUENCE [LARGE SCALE GENOMIC DNA]</scope>
    <source>
        <strain evidence="1">SolTubOtavaFocal</strain>
        <tissue evidence="1">Leaves</tissue>
    </source>
</reference>
<proteinExistence type="predicted"/>